<dbReference type="InterPro" id="IPR002762">
    <property type="entry name" value="CbiX-like"/>
</dbReference>
<keyword evidence="1" id="KW-0479">Metal-binding</keyword>
<dbReference type="InterPro" id="IPR050963">
    <property type="entry name" value="Sirohydro_Cobaltochel/CbiX"/>
</dbReference>
<sequence>METKKAVLIVSHGSRSKDAVAEFHQVVELVSSRYTSTEVKGAFMELSQPDIPTVVKELSESEVTDIAVIPYFLFMGNHIKLDIPKILEEQKALYPHLNFKFGRPIGFEPLLRDILIKRIEEVESK</sequence>
<dbReference type="Gene3D" id="3.40.50.1400">
    <property type="match status" value="1"/>
</dbReference>
<reference key="1">
    <citation type="submission" date="2010-11" db="EMBL/GenBank/DDBJ databases">
        <title>The complete genome of Paludibacter propionicigenes DSM 17365.</title>
        <authorList>
            <consortium name="US DOE Joint Genome Institute (JGI-PGF)"/>
            <person name="Lucas S."/>
            <person name="Copeland A."/>
            <person name="Lapidus A."/>
            <person name="Bruce D."/>
            <person name="Goodwin L."/>
            <person name="Pitluck S."/>
            <person name="Kyrpides N."/>
            <person name="Mavromatis K."/>
            <person name="Ivanova N."/>
            <person name="Munk A.C."/>
            <person name="Brettin T."/>
            <person name="Detter J.C."/>
            <person name="Han C."/>
            <person name="Tapia R."/>
            <person name="Land M."/>
            <person name="Hauser L."/>
            <person name="Markowitz V."/>
            <person name="Cheng J.-F."/>
            <person name="Hugenholtz P."/>
            <person name="Woyke T."/>
            <person name="Wu D."/>
            <person name="Gronow S."/>
            <person name="Wellnitz S."/>
            <person name="Brambilla E."/>
            <person name="Klenk H.-P."/>
            <person name="Eisen J.A."/>
        </authorList>
    </citation>
    <scope>NUCLEOTIDE SEQUENCE</scope>
    <source>
        <strain>WB4</strain>
    </source>
</reference>
<dbReference type="RefSeq" id="WP_013446060.1">
    <property type="nucleotide sequence ID" value="NC_014734.1"/>
</dbReference>
<dbReference type="GO" id="GO:0046872">
    <property type="term" value="F:metal ion binding"/>
    <property type="evidence" value="ECO:0007669"/>
    <property type="project" value="UniProtKB-KW"/>
</dbReference>
<dbReference type="KEGG" id="ppn:Palpr_2559"/>
<dbReference type="SUPFAM" id="SSF53800">
    <property type="entry name" value="Chelatase"/>
    <property type="match status" value="1"/>
</dbReference>
<dbReference type="PANTHER" id="PTHR33542">
    <property type="entry name" value="SIROHYDROCHLORIN FERROCHELATASE, CHLOROPLASTIC"/>
    <property type="match status" value="1"/>
</dbReference>
<dbReference type="Pfam" id="PF01903">
    <property type="entry name" value="CbiX"/>
    <property type="match status" value="1"/>
</dbReference>
<keyword evidence="4" id="KW-1185">Reference proteome</keyword>
<dbReference type="EMBL" id="CP002345">
    <property type="protein sequence ID" value="ADQ80691.1"/>
    <property type="molecule type" value="Genomic_DNA"/>
</dbReference>
<dbReference type="AlphaFoldDB" id="E4T7J7"/>
<dbReference type="GO" id="GO:0016829">
    <property type="term" value="F:lyase activity"/>
    <property type="evidence" value="ECO:0007669"/>
    <property type="project" value="UniProtKB-KW"/>
</dbReference>
<evidence type="ECO:0000313" key="3">
    <source>
        <dbReference type="EMBL" id="ADQ80691.1"/>
    </source>
</evidence>
<dbReference type="STRING" id="694427.Palpr_2559"/>
<dbReference type="HOGENOM" id="CLU_065901_2_0_10"/>
<reference evidence="3 4" key="2">
    <citation type="journal article" date="2011" name="Stand. Genomic Sci.">
        <title>Complete genome sequence of Paludibacter propionicigenes type strain (WB4).</title>
        <authorList>
            <person name="Gronow S."/>
            <person name="Munk C."/>
            <person name="Lapidus A."/>
            <person name="Nolan M."/>
            <person name="Lucas S."/>
            <person name="Hammon N."/>
            <person name="Deshpande S."/>
            <person name="Cheng J.F."/>
            <person name="Tapia R."/>
            <person name="Han C."/>
            <person name="Goodwin L."/>
            <person name="Pitluck S."/>
            <person name="Liolios K."/>
            <person name="Ivanova N."/>
            <person name="Mavromatis K."/>
            <person name="Mikhailova N."/>
            <person name="Pati A."/>
            <person name="Chen A."/>
            <person name="Palaniappan K."/>
            <person name="Land M."/>
            <person name="Hauser L."/>
            <person name="Chang Y.J."/>
            <person name="Jeffries C.D."/>
            <person name="Brambilla E."/>
            <person name="Rohde M."/>
            <person name="Goker M."/>
            <person name="Detter J.C."/>
            <person name="Woyke T."/>
            <person name="Bristow J."/>
            <person name="Eisen J.A."/>
            <person name="Markowitz V."/>
            <person name="Hugenholtz P."/>
            <person name="Kyrpides N.C."/>
            <person name="Klenk H.P."/>
        </authorList>
    </citation>
    <scope>NUCLEOTIDE SEQUENCE [LARGE SCALE GENOMIC DNA]</scope>
    <source>
        <strain evidence="4">DSM 17365 / JCM 13257 / WB4</strain>
    </source>
</reference>
<dbReference type="CDD" id="cd03416">
    <property type="entry name" value="CbiX_SirB_N"/>
    <property type="match status" value="1"/>
</dbReference>
<protein>
    <submittedName>
        <fullName evidence="3">Cobalamin (Vitamin B12) biosynthesis CbiX protein</fullName>
    </submittedName>
</protein>
<accession>E4T7J7</accession>
<dbReference type="PANTHER" id="PTHR33542:SF3">
    <property type="entry name" value="SIROHYDROCHLORIN FERROCHELATASE, CHLOROPLASTIC"/>
    <property type="match status" value="1"/>
</dbReference>
<gene>
    <name evidence="3" type="ordered locus">Palpr_2559</name>
</gene>
<proteinExistence type="predicted"/>
<evidence type="ECO:0000313" key="4">
    <source>
        <dbReference type="Proteomes" id="UP000008718"/>
    </source>
</evidence>
<organism evidence="3 4">
    <name type="scientific">Paludibacter propionicigenes (strain DSM 17365 / JCM 13257 / WB4)</name>
    <dbReference type="NCBI Taxonomy" id="694427"/>
    <lineage>
        <taxon>Bacteria</taxon>
        <taxon>Pseudomonadati</taxon>
        <taxon>Bacteroidota</taxon>
        <taxon>Bacteroidia</taxon>
        <taxon>Bacteroidales</taxon>
        <taxon>Paludibacteraceae</taxon>
        <taxon>Paludibacter</taxon>
    </lineage>
</organism>
<dbReference type="eggNOG" id="COG2138">
    <property type="taxonomic scope" value="Bacteria"/>
</dbReference>
<name>E4T7J7_PALPW</name>
<keyword evidence="2" id="KW-0456">Lyase</keyword>
<evidence type="ECO:0000256" key="2">
    <source>
        <dbReference type="ARBA" id="ARBA00023239"/>
    </source>
</evidence>
<evidence type="ECO:0000256" key="1">
    <source>
        <dbReference type="ARBA" id="ARBA00022723"/>
    </source>
</evidence>
<dbReference type="OrthoDB" id="9797895at2"/>
<dbReference type="Proteomes" id="UP000008718">
    <property type="component" value="Chromosome"/>
</dbReference>